<reference evidence="2" key="2">
    <citation type="journal article" date="2023" name="Plants (Basel)">
        <title>Annotation of the Turnera subulata (Passifloraceae) Draft Genome Reveals the S-Locus Evolved after the Divergence of Turneroideae from Passifloroideae in a Stepwise Manner.</title>
        <authorList>
            <person name="Henning P.M."/>
            <person name="Roalson E.H."/>
            <person name="Mir W."/>
            <person name="McCubbin A.G."/>
            <person name="Shore J.S."/>
        </authorList>
    </citation>
    <scope>NUCLEOTIDE SEQUENCE</scope>
    <source>
        <strain evidence="2">F60SS</strain>
    </source>
</reference>
<evidence type="ECO:0000259" key="1">
    <source>
        <dbReference type="Pfam" id="PF03478"/>
    </source>
</evidence>
<feature type="domain" description="KIB1-4 beta-propeller" evidence="1">
    <location>
        <begin position="30"/>
        <end position="122"/>
    </location>
</feature>
<dbReference type="AlphaFoldDB" id="A0A9Q0FQ11"/>
<comment type="caution">
    <text evidence="2">The sequence shown here is derived from an EMBL/GenBank/DDBJ whole genome shotgun (WGS) entry which is preliminary data.</text>
</comment>
<dbReference type="EMBL" id="JAKUCV010004409">
    <property type="protein sequence ID" value="KAJ4835463.1"/>
    <property type="molecule type" value="Genomic_DNA"/>
</dbReference>
<protein>
    <recommendedName>
        <fullName evidence="1">KIB1-4 beta-propeller domain-containing protein</fullName>
    </recommendedName>
</protein>
<name>A0A9Q0FQ11_9ROSI</name>
<dbReference type="PANTHER" id="PTHR47123">
    <property type="entry name" value="F-BOX PROTEIN SKIP23"/>
    <property type="match status" value="1"/>
</dbReference>
<gene>
    <name evidence="2" type="ORF">Tsubulata_033829</name>
</gene>
<evidence type="ECO:0000313" key="2">
    <source>
        <dbReference type="EMBL" id="KAJ4835463.1"/>
    </source>
</evidence>
<reference evidence="2" key="1">
    <citation type="submission" date="2022-02" db="EMBL/GenBank/DDBJ databases">
        <authorList>
            <person name="Henning P.M."/>
            <person name="McCubbin A.G."/>
            <person name="Shore J.S."/>
        </authorList>
    </citation>
    <scope>NUCLEOTIDE SEQUENCE</scope>
    <source>
        <strain evidence="2">F60SS</strain>
        <tissue evidence="2">Leaves</tissue>
    </source>
</reference>
<evidence type="ECO:0000313" key="3">
    <source>
        <dbReference type="Proteomes" id="UP001141552"/>
    </source>
</evidence>
<dbReference type="InterPro" id="IPR051304">
    <property type="entry name" value="SCF_F-box_domain"/>
</dbReference>
<dbReference type="Pfam" id="PF03478">
    <property type="entry name" value="Beta-prop_KIB1-4"/>
    <property type="match status" value="1"/>
</dbReference>
<dbReference type="InterPro" id="IPR005174">
    <property type="entry name" value="KIB1-4_b-propeller"/>
</dbReference>
<organism evidence="2 3">
    <name type="scientific">Turnera subulata</name>
    <dbReference type="NCBI Taxonomy" id="218843"/>
    <lineage>
        <taxon>Eukaryota</taxon>
        <taxon>Viridiplantae</taxon>
        <taxon>Streptophyta</taxon>
        <taxon>Embryophyta</taxon>
        <taxon>Tracheophyta</taxon>
        <taxon>Spermatophyta</taxon>
        <taxon>Magnoliopsida</taxon>
        <taxon>eudicotyledons</taxon>
        <taxon>Gunneridae</taxon>
        <taxon>Pentapetalae</taxon>
        <taxon>rosids</taxon>
        <taxon>fabids</taxon>
        <taxon>Malpighiales</taxon>
        <taxon>Passifloraceae</taxon>
        <taxon>Turnera</taxon>
    </lineage>
</organism>
<sequence>MNEWRWFDSTVDPISLEIEQVASTIESFCEDNPARYLVGSSEGLFLVNKLTPYDLDADGYKLSYEFRVWKLDEERQEWVEEEEGLKDHVLFIASDWSALVPAEFLPEYKSNCAYFADDDVVERCDHPVSDFLVCELGKGPKEAVQLCPGSSCSKFFWPPPSWLNQNPL</sequence>
<dbReference type="PANTHER" id="PTHR47123:SF15">
    <property type="entry name" value="F-BOX PROTEIN SKIP23"/>
    <property type="match status" value="1"/>
</dbReference>
<accession>A0A9Q0FQ11</accession>
<dbReference type="Proteomes" id="UP001141552">
    <property type="component" value="Unassembled WGS sequence"/>
</dbReference>
<proteinExistence type="predicted"/>
<keyword evidence="3" id="KW-1185">Reference proteome</keyword>